<organism evidence="3 4">
    <name type="scientific">Streptomyces prasinosporus</name>
    <dbReference type="NCBI Taxonomy" id="68256"/>
    <lineage>
        <taxon>Bacteria</taxon>
        <taxon>Bacillati</taxon>
        <taxon>Actinomycetota</taxon>
        <taxon>Actinomycetes</taxon>
        <taxon>Kitasatosporales</taxon>
        <taxon>Streptomycetaceae</taxon>
        <taxon>Streptomyces</taxon>
        <taxon>Streptomyces albogriseolus group</taxon>
    </lineage>
</organism>
<dbReference type="InterPro" id="IPR000182">
    <property type="entry name" value="GNAT_dom"/>
</dbReference>
<feature type="domain" description="N-acetyltransferase" evidence="2">
    <location>
        <begin position="5"/>
        <end position="32"/>
    </location>
</feature>
<dbReference type="SUPFAM" id="SSF55729">
    <property type="entry name" value="Acyl-CoA N-acyltransferases (Nat)"/>
    <property type="match status" value="1"/>
</dbReference>
<protein>
    <recommendedName>
        <fullName evidence="2">N-acetyltransferase domain-containing protein</fullName>
    </recommendedName>
</protein>
<proteinExistence type="predicted"/>
<gene>
    <name evidence="3" type="ORF">GCM10019016_094820</name>
</gene>
<dbReference type="EMBL" id="BAAAXF010000068">
    <property type="protein sequence ID" value="GAA3502373.1"/>
    <property type="molecule type" value="Genomic_DNA"/>
</dbReference>
<dbReference type="Gene3D" id="3.40.630.30">
    <property type="match status" value="1"/>
</dbReference>
<name>A0ABP6U6M5_9ACTN</name>
<dbReference type="InterPro" id="IPR016181">
    <property type="entry name" value="Acyl_CoA_acyltransferase"/>
</dbReference>
<evidence type="ECO:0000313" key="3">
    <source>
        <dbReference type="EMBL" id="GAA3502373.1"/>
    </source>
</evidence>
<comment type="caution">
    <text evidence="3">The sequence shown here is derived from an EMBL/GenBank/DDBJ whole genome shotgun (WGS) entry which is preliminary data.</text>
</comment>
<evidence type="ECO:0000313" key="4">
    <source>
        <dbReference type="Proteomes" id="UP001501455"/>
    </source>
</evidence>
<dbReference type="Proteomes" id="UP001501455">
    <property type="component" value="Unassembled WGS sequence"/>
</dbReference>
<accession>A0ABP6U6M5</accession>
<dbReference type="Pfam" id="PF13302">
    <property type="entry name" value="Acetyltransf_3"/>
    <property type="match status" value="1"/>
</dbReference>
<sequence>MGPTGEIEIGWRLAREHWGKGYVTAAALETLEPGARGGPDERRGGGEGPHNAARSR</sequence>
<keyword evidence="4" id="KW-1185">Reference proteome</keyword>
<evidence type="ECO:0000256" key="1">
    <source>
        <dbReference type="SAM" id="MobiDB-lite"/>
    </source>
</evidence>
<evidence type="ECO:0000259" key="2">
    <source>
        <dbReference type="Pfam" id="PF13302"/>
    </source>
</evidence>
<reference evidence="4" key="1">
    <citation type="journal article" date="2019" name="Int. J. Syst. Evol. Microbiol.">
        <title>The Global Catalogue of Microorganisms (GCM) 10K type strain sequencing project: providing services to taxonomists for standard genome sequencing and annotation.</title>
        <authorList>
            <consortium name="The Broad Institute Genomics Platform"/>
            <consortium name="The Broad Institute Genome Sequencing Center for Infectious Disease"/>
            <person name="Wu L."/>
            <person name="Ma J."/>
        </authorList>
    </citation>
    <scope>NUCLEOTIDE SEQUENCE [LARGE SCALE GENOMIC DNA]</scope>
    <source>
        <strain evidence="4">JCM 4816</strain>
    </source>
</reference>
<feature type="region of interest" description="Disordered" evidence="1">
    <location>
        <begin position="30"/>
        <end position="56"/>
    </location>
</feature>